<evidence type="ECO:0000256" key="1">
    <source>
        <dbReference type="ARBA" id="ARBA00022737"/>
    </source>
</evidence>
<comment type="caution">
    <text evidence="6">The sequence shown here is derived from an EMBL/GenBank/DDBJ whole genome shotgun (WGS) entry which is preliminary data.</text>
</comment>
<accession>A0A9D4W183</accession>
<keyword evidence="7" id="KW-1185">Reference proteome</keyword>
<protein>
    <recommendedName>
        <fullName evidence="5">DRBM domain-containing protein</fullName>
    </recommendedName>
</protein>
<keyword evidence="4" id="KW-0472">Membrane</keyword>
<dbReference type="PANTHER" id="PTHR46031:SF16">
    <property type="entry name" value="DOUBLE-STRANDED RNA-BINDING PROTEIN 4"/>
    <property type="match status" value="1"/>
</dbReference>
<evidence type="ECO:0000256" key="3">
    <source>
        <dbReference type="PROSITE-ProRule" id="PRU00266"/>
    </source>
</evidence>
<dbReference type="PROSITE" id="PS50137">
    <property type="entry name" value="DS_RBD"/>
    <property type="match status" value="1"/>
</dbReference>
<proteinExistence type="predicted"/>
<evidence type="ECO:0000313" key="6">
    <source>
        <dbReference type="EMBL" id="KAI5394139.1"/>
    </source>
</evidence>
<dbReference type="InterPro" id="IPR014720">
    <property type="entry name" value="dsRBD_dom"/>
</dbReference>
<keyword evidence="4" id="KW-0812">Transmembrane</keyword>
<dbReference type="EMBL" id="JAMSHJ010000006">
    <property type="protein sequence ID" value="KAI5394139.1"/>
    <property type="molecule type" value="Genomic_DNA"/>
</dbReference>
<dbReference type="GO" id="GO:0003723">
    <property type="term" value="F:RNA binding"/>
    <property type="evidence" value="ECO:0007669"/>
    <property type="project" value="UniProtKB-UniRule"/>
</dbReference>
<name>A0A9D4W183_PEA</name>
<dbReference type="AlphaFoldDB" id="A0A9D4W183"/>
<dbReference type="Gene3D" id="3.30.160.20">
    <property type="match status" value="1"/>
</dbReference>
<reference evidence="6 7" key="1">
    <citation type="journal article" date="2022" name="Nat. Genet.">
        <title>Improved pea reference genome and pan-genome highlight genomic features and evolutionary characteristics.</title>
        <authorList>
            <person name="Yang T."/>
            <person name="Liu R."/>
            <person name="Luo Y."/>
            <person name="Hu S."/>
            <person name="Wang D."/>
            <person name="Wang C."/>
            <person name="Pandey M.K."/>
            <person name="Ge S."/>
            <person name="Xu Q."/>
            <person name="Li N."/>
            <person name="Li G."/>
            <person name="Huang Y."/>
            <person name="Saxena R.K."/>
            <person name="Ji Y."/>
            <person name="Li M."/>
            <person name="Yan X."/>
            <person name="He Y."/>
            <person name="Liu Y."/>
            <person name="Wang X."/>
            <person name="Xiang C."/>
            <person name="Varshney R.K."/>
            <person name="Ding H."/>
            <person name="Gao S."/>
            <person name="Zong X."/>
        </authorList>
    </citation>
    <scope>NUCLEOTIDE SEQUENCE [LARGE SCALE GENOMIC DNA]</scope>
    <source>
        <strain evidence="6 7">cv. Zhongwan 6</strain>
    </source>
</reference>
<dbReference type="Proteomes" id="UP001058974">
    <property type="component" value="Chromosome 6"/>
</dbReference>
<organism evidence="6 7">
    <name type="scientific">Pisum sativum</name>
    <name type="common">Garden pea</name>
    <name type="synonym">Lathyrus oleraceus</name>
    <dbReference type="NCBI Taxonomy" id="3888"/>
    <lineage>
        <taxon>Eukaryota</taxon>
        <taxon>Viridiplantae</taxon>
        <taxon>Streptophyta</taxon>
        <taxon>Embryophyta</taxon>
        <taxon>Tracheophyta</taxon>
        <taxon>Spermatophyta</taxon>
        <taxon>Magnoliopsida</taxon>
        <taxon>eudicotyledons</taxon>
        <taxon>Gunneridae</taxon>
        <taxon>Pentapetalae</taxon>
        <taxon>rosids</taxon>
        <taxon>fabids</taxon>
        <taxon>Fabales</taxon>
        <taxon>Fabaceae</taxon>
        <taxon>Papilionoideae</taxon>
        <taxon>50 kb inversion clade</taxon>
        <taxon>NPAAA clade</taxon>
        <taxon>Hologalegina</taxon>
        <taxon>IRL clade</taxon>
        <taxon>Fabeae</taxon>
        <taxon>Lathyrus</taxon>
    </lineage>
</organism>
<dbReference type="Gramene" id="Psat06G0100400-T1">
    <property type="protein sequence ID" value="KAI5394139.1"/>
    <property type="gene ID" value="KIW84_061004"/>
</dbReference>
<dbReference type="SMART" id="SM00358">
    <property type="entry name" value="DSRM"/>
    <property type="match status" value="1"/>
</dbReference>
<evidence type="ECO:0000256" key="2">
    <source>
        <dbReference type="ARBA" id="ARBA00022884"/>
    </source>
</evidence>
<feature type="domain" description="DRBM" evidence="5">
    <location>
        <begin position="63"/>
        <end position="132"/>
    </location>
</feature>
<sequence length="147" mass="17048">MDNSPTLEQEGPIEEGPIEESVTLSATFYLLLRRHFSFPYWFYSTYMLYEIVWCFVLGVMIHLYKNQLQNYAQKRNLSLPEYAPEWEGPPHAMRFGCKVTIDGHTFQSHKFYSSLKEAEHAAAEIAFKSLSPNGVQEDDIGVYKNLL</sequence>
<dbReference type="Pfam" id="PF00035">
    <property type="entry name" value="dsrm"/>
    <property type="match status" value="1"/>
</dbReference>
<keyword evidence="2 3" id="KW-0694">RNA-binding</keyword>
<feature type="transmembrane region" description="Helical" evidence="4">
    <location>
        <begin position="40"/>
        <end position="64"/>
    </location>
</feature>
<evidence type="ECO:0000313" key="7">
    <source>
        <dbReference type="Proteomes" id="UP001058974"/>
    </source>
</evidence>
<gene>
    <name evidence="6" type="ORF">KIW84_061004</name>
</gene>
<evidence type="ECO:0000256" key="4">
    <source>
        <dbReference type="SAM" id="Phobius"/>
    </source>
</evidence>
<keyword evidence="4" id="KW-1133">Transmembrane helix</keyword>
<keyword evidence="1" id="KW-0677">Repeat</keyword>
<dbReference type="PANTHER" id="PTHR46031">
    <property type="match status" value="1"/>
</dbReference>
<evidence type="ECO:0000259" key="5">
    <source>
        <dbReference type="PROSITE" id="PS50137"/>
    </source>
</evidence>
<dbReference type="SUPFAM" id="SSF54768">
    <property type="entry name" value="dsRNA-binding domain-like"/>
    <property type="match status" value="1"/>
</dbReference>